<dbReference type="Gene3D" id="3.90.79.10">
    <property type="entry name" value="Nucleoside Triphosphate Pyrophosphohydrolase"/>
    <property type="match status" value="1"/>
</dbReference>
<accession>A0A917T8Q7</accession>
<keyword evidence="3" id="KW-1185">Reference proteome</keyword>
<evidence type="ECO:0000259" key="1">
    <source>
        <dbReference type="PROSITE" id="PS51462"/>
    </source>
</evidence>
<dbReference type="RefSeq" id="WP_190248822.1">
    <property type="nucleotide sequence ID" value="NZ_BMPI01000005.1"/>
</dbReference>
<gene>
    <name evidence="2" type="ORF">GCM10007977_013410</name>
</gene>
<evidence type="ECO:0000313" key="3">
    <source>
        <dbReference type="Proteomes" id="UP000642070"/>
    </source>
</evidence>
<protein>
    <submittedName>
        <fullName evidence="2">NUDIX hydrolase</fullName>
    </submittedName>
</protein>
<dbReference type="SUPFAM" id="SSF55811">
    <property type="entry name" value="Nudix"/>
    <property type="match status" value="1"/>
</dbReference>
<dbReference type="EMBL" id="BMPI01000005">
    <property type="protein sequence ID" value="GGM13671.1"/>
    <property type="molecule type" value="Genomic_DNA"/>
</dbReference>
<dbReference type="GO" id="GO:0016787">
    <property type="term" value="F:hydrolase activity"/>
    <property type="evidence" value="ECO:0007669"/>
    <property type="project" value="UniProtKB-KW"/>
</dbReference>
<dbReference type="AlphaFoldDB" id="A0A917T8Q7"/>
<sequence>MALHDHCSHCGAAFAQGAPWPRICTACGETTWRNPLPVAVALLPVDTDHGRGLVLVRRDIEPMRGELGLPGGFIEVGEAWREATVRELREETTIEADAADVELFDVHSAASGTLLVFGLLPPRPLADLPPSVRTEESLGYEIALEARELCFPTHTAAMARYFASA</sequence>
<keyword evidence="2" id="KW-0378">Hydrolase</keyword>
<dbReference type="CDD" id="cd04674">
    <property type="entry name" value="NUDIX_Hydrolase"/>
    <property type="match status" value="1"/>
</dbReference>
<proteinExistence type="predicted"/>
<comment type="caution">
    <text evidence="2">The sequence shown here is derived from an EMBL/GenBank/DDBJ whole genome shotgun (WGS) entry which is preliminary data.</text>
</comment>
<dbReference type="PANTHER" id="PTHR43222">
    <property type="entry name" value="NUDIX HYDROLASE 23"/>
    <property type="match status" value="1"/>
</dbReference>
<feature type="domain" description="Nudix hydrolase" evidence="1">
    <location>
        <begin position="35"/>
        <end position="165"/>
    </location>
</feature>
<name>A0A917T8Q7_9ACTN</name>
<dbReference type="InterPro" id="IPR000086">
    <property type="entry name" value="NUDIX_hydrolase_dom"/>
</dbReference>
<reference evidence="2" key="1">
    <citation type="journal article" date="2014" name="Int. J. Syst. Evol. Microbiol.">
        <title>Complete genome sequence of Corynebacterium casei LMG S-19264T (=DSM 44701T), isolated from a smear-ripened cheese.</title>
        <authorList>
            <consortium name="US DOE Joint Genome Institute (JGI-PGF)"/>
            <person name="Walter F."/>
            <person name="Albersmeier A."/>
            <person name="Kalinowski J."/>
            <person name="Ruckert C."/>
        </authorList>
    </citation>
    <scope>NUCLEOTIDE SEQUENCE</scope>
    <source>
        <strain evidence="2">JCM 19831</strain>
    </source>
</reference>
<reference evidence="2" key="2">
    <citation type="submission" date="2020-09" db="EMBL/GenBank/DDBJ databases">
        <authorList>
            <person name="Sun Q."/>
            <person name="Ohkuma M."/>
        </authorList>
    </citation>
    <scope>NUCLEOTIDE SEQUENCE</scope>
    <source>
        <strain evidence="2">JCM 19831</strain>
    </source>
</reference>
<dbReference type="PROSITE" id="PS51462">
    <property type="entry name" value="NUDIX"/>
    <property type="match status" value="1"/>
</dbReference>
<organism evidence="2 3">
    <name type="scientific">Dactylosporangium sucinum</name>
    <dbReference type="NCBI Taxonomy" id="1424081"/>
    <lineage>
        <taxon>Bacteria</taxon>
        <taxon>Bacillati</taxon>
        <taxon>Actinomycetota</taxon>
        <taxon>Actinomycetes</taxon>
        <taxon>Micromonosporales</taxon>
        <taxon>Micromonosporaceae</taxon>
        <taxon>Dactylosporangium</taxon>
    </lineage>
</organism>
<evidence type="ECO:0000313" key="2">
    <source>
        <dbReference type="EMBL" id="GGM13671.1"/>
    </source>
</evidence>
<dbReference type="InterPro" id="IPR015797">
    <property type="entry name" value="NUDIX_hydrolase-like_dom_sf"/>
</dbReference>
<dbReference type="PANTHER" id="PTHR43222:SF12">
    <property type="entry name" value="NUDIX HYDROLASE"/>
    <property type="match status" value="1"/>
</dbReference>
<dbReference type="Proteomes" id="UP000642070">
    <property type="component" value="Unassembled WGS sequence"/>
</dbReference>
<dbReference type="Pfam" id="PF00293">
    <property type="entry name" value="NUDIX"/>
    <property type="match status" value="1"/>
</dbReference>